<dbReference type="PROSITE" id="PS51094">
    <property type="entry name" value="PTS_EIIA_TYPE_2"/>
    <property type="match status" value="1"/>
</dbReference>
<evidence type="ECO:0000259" key="7">
    <source>
        <dbReference type="PROSITE" id="PS51099"/>
    </source>
</evidence>
<dbReference type="GO" id="GO:0006355">
    <property type="term" value="P:regulation of DNA-templated transcription"/>
    <property type="evidence" value="ECO:0007669"/>
    <property type="project" value="InterPro"/>
</dbReference>
<keyword evidence="1" id="KW-0808">Transferase</keyword>
<dbReference type="SUPFAM" id="SSF46785">
    <property type="entry name" value="Winged helix' DNA-binding domain"/>
    <property type="match status" value="1"/>
</dbReference>
<feature type="domain" description="PRD" evidence="8">
    <location>
        <begin position="206"/>
        <end position="313"/>
    </location>
</feature>
<dbReference type="AlphaFoldDB" id="A0A415ERE8"/>
<keyword evidence="4" id="KW-0010">Activator</keyword>
<sequence length="546" mass="63380">MKMNYSGTSERRILIFKRLIAGEHLSYQQLAEDYFVSRSSIAKDISYLKELFQKESLRLRFDNSGTFFEGSESQIHRVLKRFCLMMLDQPAAFSLLVEPAKYQEVNQAFRRALMEKQVEMPDSYIQSIVLSIVLLIERASHAENLVIEENRQVGKLFLEFDKYPLVYELLKEIEEQHIYQFSPKEMQYLTYLIVGSGLKFFMKSEKVPFVFRGKVRNLIQKISEGLGTDLTQDNRLEEDVTIHLYQLLLRIEAQTTVINPLLEEIKQNYPALYGVVWFSLHDFLRAYQVGISDDEIGFVTIHFQAAIERMRRMNKIIFVCPNGVGTSSFVSAKIRRILPEIDSIETVSVEKLKQMDISAIDFIISTIDLVGIQKPVVRISPMVTNRDMKRIMNHYIDLVIDNEAAVDQNGLLLQAQSMIQPTVFFERFASKTEAINFLIEQTPFSDEKRKAQFQQSVIEREQLQSTYLDNGFAIPHGNPNYVEKTAISILLLDQPVEWGNQKADIIILLMIREDETQKVEPMMKLIMQGIENKEWFLSKMLEVKSE</sequence>
<proteinExistence type="predicted"/>
<organism evidence="9 10">
    <name type="scientific">Enterococcus casseliflavus</name>
    <name type="common">Enterococcus flavescens</name>
    <dbReference type="NCBI Taxonomy" id="37734"/>
    <lineage>
        <taxon>Bacteria</taxon>
        <taxon>Bacillati</taxon>
        <taxon>Bacillota</taxon>
        <taxon>Bacilli</taxon>
        <taxon>Lactobacillales</taxon>
        <taxon>Enterococcaceae</taxon>
        <taxon>Enterococcus</taxon>
    </lineage>
</organism>
<dbReference type="GO" id="GO:0008982">
    <property type="term" value="F:protein-N(PI)-phosphohistidine-sugar phosphotransferase activity"/>
    <property type="evidence" value="ECO:0007669"/>
    <property type="project" value="InterPro"/>
</dbReference>
<dbReference type="Pfam" id="PF00874">
    <property type="entry name" value="PRD"/>
    <property type="match status" value="1"/>
</dbReference>
<dbReference type="InterPro" id="IPR016152">
    <property type="entry name" value="PTrfase/Anion_transptr"/>
</dbReference>
<dbReference type="InterPro" id="IPR011608">
    <property type="entry name" value="PRD"/>
</dbReference>
<feature type="domain" description="PTS EIIA type-2" evidence="6">
    <location>
        <begin position="411"/>
        <end position="546"/>
    </location>
</feature>
<keyword evidence="2" id="KW-0677">Repeat</keyword>
<dbReference type="PROSITE" id="PS51372">
    <property type="entry name" value="PRD_2"/>
    <property type="match status" value="1"/>
</dbReference>
<dbReference type="InterPro" id="IPR013011">
    <property type="entry name" value="PTS_EIIB_2"/>
</dbReference>
<evidence type="ECO:0000256" key="4">
    <source>
        <dbReference type="ARBA" id="ARBA00023159"/>
    </source>
</evidence>
<dbReference type="SUPFAM" id="SSF55804">
    <property type="entry name" value="Phoshotransferase/anion transport protein"/>
    <property type="match status" value="1"/>
</dbReference>
<dbReference type="Gene3D" id="1.10.1790.10">
    <property type="entry name" value="PRD domain"/>
    <property type="match status" value="1"/>
</dbReference>
<dbReference type="PANTHER" id="PTHR30185">
    <property type="entry name" value="CRYPTIC BETA-GLUCOSIDE BGL OPERON ANTITERMINATOR"/>
    <property type="match status" value="1"/>
</dbReference>
<feature type="domain" description="PTS EIIB type-2" evidence="7">
    <location>
        <begin position="314"/>
        <end position="403"/>
    </location>
</feature>
<dbReference type="Gene3D" id="1.10.10.10">
    <property type="entry name" value="Winged helix-like DNA-binding domain superfamily/Winged helix DNA-binding domain"/>
    <property type="match status" value="1"/>
</dbReference>
<dbReference type="Proteomes" id="UP000286288">
    <property type="component" value="Unassembled WGS sequence"/>
</dbReference>
<evidence type="ECO:0000256" key="1">
    <source>
        <dbReference type="ARBA" id="ARBA00022679"/>
    </source>
</evidence>
<dbReference type="GO" id="GO:0009401">
    <property type="term" value="P:phosphoenolpyruvate-dependent sugar phosphotransferase system"/>
    <property type="evidence" value="ECO:0007669"/>
    <property type="project" value="InterPro"/>
</dbReference>
<dbReference type="EMBL" id="QRMZ01000014">
    <property type="protein sequence ID" value="RHK05890.1"/>
    <property type="molecule type" value="Genomic_DNA"/>
</dbReference>
<dbReference type="InterPro" id="IPR002178">
    <property type="entry name" value="PTS_EIIA_type-2_dom"/>
</dbReference>
<comment type="caution">
    <text evidence="9">The sequence shown here is derived from an EMBL/GenBank/DDBJ whole genome shotgun (WGS) entry which is preliminary data.</text>
</comment>
<name>A0A415ERE8_ENTCA</name>
<dbReference type="PROSITE" id="PS51099">
    <property type="entry name" value="PTS_EIIB_TYPE_2"/>
    <property type="match status" value="1"/>
</dbReference>
<evidence type="ECO:0000256" key="2">
    <source>
        <dbReference type="ARBA" id="ARBA00022737"/>
    </source>
</evidence>
<dbReference type="Gene3D" id="3.40.50.2300">
    <property type="match status" value="1"/>
</dbReference>
<reference evidence="9 10" key="1">
    <citation type="submission" date="2018-08" db="EMBL/GenBank/DDBJ databases">
        <title>A genome reference for cultivated species of the human gut microbiota.</title>
        <authorList>
            <person name="Zou Y."/>
            <person name="Xue W."/>
            <person name="Luo G."/>
        </authorList>
    </citation>
    <scope>NUCLEOTIDE SEQUENCE [LARGE SCALE GENOMIC DNA]</scope>
    <source>
        <strain evidence="9 10">AF48-16</strain>
    </source>
</reference>
<dbReference type="PANTHER" id="PTHR30185:SF12">
    <property type="entry name" value="TRANSCRIPTIONAL REGULATOR MANR"/>
    <property type="match status" value="1"/>
</dbReference>
<dbReference type="Gene3D" id="3.40.930.10">
    <property type="entry name" value="Mannitol-specific EII, Chain A"/>
    <property type="match status" value="1"/>
</dbReference>
<dbReference type="InterPro" id="IPR036095">
    <property type="entry name" value="PTS_EIIB-like_sf"/>
</dbReference>
<accession>A0A415ERE8</accession>
<dbReference type="InterPro" id="IPR003501">
    <property type="entry name" value="PTS_EIIB_2/3"/>
</dbReference>
<keyword evidence="5" id="KW-0804">Transcription</keyword>
<dbReference type="Pfam" id="PF05043">
    <property type="entry name" value="Mga"/>
    <property type="match status" value="1"/>
</dbReference>
<keyword evidence="3" id="KW-0805">Transcription regulation</keyword>
<dbReference type="CDD" id="cd05568">
    <property type="entry name" value="PTS_IIB_bgl_like"/>
    <property type="match status" value="1"/>
</dbReference>
<dbReference type="Pfam" id="PF02302">
    <property type="entry name" value="PTS_IIB"/>
    <property type="match status" value="1"/>
</dbReference>
<dbReference type="SUPFAM" id="SSF52794">
    <property type="entry name" value="PTS system IIB component-like"/>
    <property type="match status" value="1"/>
</dbReference>
<dbReference type="InterPro" id="IPR036388">
    <property type="entry name" value="WH-like_DNA-bd_sf"/>
</dbReference>
<evidence type="ECO:0000313" key="9">
    <source>
        <dbReference type="EMBL" id="RHK05890.1"/>
    </source>
</evidence>
<gene>
    <name evidence="9" type="ORF">DW084_11190</name>
</gene>
<dbReference type="Pfam" id="PF00359">
    <property type="entry name" value="PTS_EIIA_2"/>
    <property type="match status" value="1"/>
</dbReference>
<dbReference type="SUPFAM" id="SSF63520">
    <property type="entry name" value="PTS-regulatory domain, PRD"/>
    <property type="match status" value="1"/>
</dbReference>
<evidence type="ECO:0000313" key="10">
    <source>
        <dbReference type="Proteomes" id="UP000286288"/>
    </source>
</evidence>
<dbReference type="InterPro" id="IPR007737">
    <property type="entry name" value="Mga_HTH"/>
</dbReference>
<dbReference type="InterPro" id="IPR050661">
    <property type="entry name" value="BglG_antiterminators"/>
</dbReference>
<protein>
    <submittedName>
        <fullName evidence="9">PRD domain-containing protein</fullName>
    </submittedName>
</protein>
<dbReference type="InterPro" id="IPR036390">
    <property type="entry name" value="WH_DNA-bd_sf"/>
</dbReference>
<evidence type="ECO:0000256" key="3">
    <source>
        <dbReference type="ARBA" id="ARBA00023015"/>
    </source>
</evidence>
<dbReference type="InterPro" id="IPR036634">
    <property type="entry name" value="PRD_sf"/>
</dbReference>
<evidence type="ECO:0000256" key="5">
    <source>
        <dbReference type="ARBA" id="ARBA00023163"/>
    </source>
</evidence>
<evidence type="ECO:0000259" key="8">
    <source>
        <dbReference type="PROSITE" id="PS51372"/>
    </source>
</evidence>
<evidence type="ECO:0000259" key="6">
    <source>
        <dbReference type="PROSITE" id="PS51094"/>
    </source>
</evidence>